<sequence>MRPWLSVSQDNPPAHAAANTMEEMNQRLIQPIFWLPNSPDLNPIEAVCDKMKDHIQHHYLNLGSGRQRTQNVLRSIVWDSVFSEDLVRLIK</sequence>
<dbReference type="Gene3D" id="3.30.420.10">
    <property type="entry name" value="Ribonuclease H-like superfamily/Ribonuclease H"/>
    <property type="match status" value="1"/>
</dbReference>
<evidence type="ECO:0000313" key="3">
    <source>
        <dbReference type="Proteomes" id="UP000237438"/>
    </source>
</evidence>
<dbReference type="AlphaFoldDB" id="A0A2S4PMG5"/>
<comment type="caution">
    <text evidence="2">The sequence shown here is derived from an EMBL/GenBank/DDBJ whole genome shotgun (WGS) entry which is preliminary data.</text>
</comment>
<dbReference type="InterPro" id="IPR036397">
    <property type="entry name" value="RNaseH_sf"/>
</dbReference>
<feature type="domain" description="Tc1-like transposase DDE" evidence="1">
    <location>
        <begin position="10"/>
        <end position="57"/>
    </location>
</feature>
<dbReference type="Pfam" id="PF13358">
    <property type="entry name" value="DDE_3"/>
    <property type="match status" value="1"/>
</dbReference>
<feature type="non-terminal residue" evidence="2">
    <location>
        <position position="91"/>
    </location>
</feature>
<keyword evidence="3" id="KW-1185">Reference proteome</keyword>
<proteinExistence type="predicted"/>
<name>A0A2S4PMG5_9PEZI</name>
<dbReference type="OrthoDB" id="3478007at2759"/>
<dbReference type="InterPro" id="IPR038717">
    <property type="entry name" value="Tc1-like_DDE_dom"/>
</dbReference>
<dbReference type="EMBL" id="PEDP01001792">
    <property type="protein sequence ID" value="POS83217.1"/>
    <property type="molecule type" value="Genomic_DNA"/>
</dbReference>
<protein>
    <recommendedName>
        <fullName evidence="1">Tc1-like transposase DDE domain-containing protein</fullName>
    </recommendedName>
</protein>
<dbReference type="STRING" id="225359.A0A2S4PMG5"/>
<evidence type="ECO:0000259" key="1">
    <source>
        <dbReference type="Pfam" id="PF13358"/>
    </source>
</evidence>
<dbReference type="Proteomes" id="UP000237438">
    <property type="component" value="Unassembled WGS sequence"/>
</dbReference>
<organism evidence="2 3">
    <name type="scientific">Erysiphe pulchra</name>
    <dbReference type="NCBI Taxonomy" id="225359"/>
    <lineage>
        <taxon>Eukaryota</taxon>
        <taxon>Fungi</taxon>
        <taxon>Dikarya</taxon>
        <taxon>Ascomycota</taxon>
        <taxon>Pezizomycotina</taxon>
        <taxon>Leotiomycetes</taxon>
        <taxon>Erysiphales</taxon>
        <taxon>Erysiphaceae</taxon>
        <taxon>Erysiphe</taxon>
    </lineage>
</organism>
<evidence type="ECO:0000313" key="2">
    <source>
        <dbReference type="EMBL" id="POS83217.1"/>
    </source>
</evidence>
<reference evidence="2 3" key="1">
    <citation type="submission" date="2017-10" db="EMBL/GenBank/DDBJ databases">
        <title>Development of genomic resources for the powdery mildew, Erysiphe pulchra.</title>
        <authorList>
            <person name="Wadl P.A."/>
            <person name="Mack B.M."/>
            <person name="Moore G."/>
            <person name="Beltz S.B."/>
        </authorList>
    </citation>
    <scope>NUCLEOTIDE SEQUENCE [LARGE SCALE GENOMIC DNA]</scope>
    <source>
        <strain evidence="2">Cflorida</strain>
    </source>
</reference>
<accession>A0A2S4PMG5</accession>
<gene>
    <name evidence="2" type="ORF">EPUL_005543</name>
</gene>
<dbReference type="GO" id="GO:0003676">
    <property type="term" value="F:nucleic acid binding"/>
    <property type="evidence" value="ECO:0007669"/>
    <property type="project" value="InterPro"/>
</dbReference>